<dbReference type="InParanoid" id="E2B5R8"/>
<evidence type="ECO:0000313" key="2">
    <source>
        <dbReference type="EMBL" id="EFN88973.1"/>
    </source>
</evidence>
<dbReference type="AlphaFoldDB" id="E2B5R8"/>
<name>E2B5R8_HARSA</name>
<reference evidence="2 3" key="1">
    <citation type="journal article" date="2010" name="Science">
        <title>Genomic comparison of the ants Camponotus floridanus and Harpegnathos saltator.</title>
        <authorList>
            <person name="Bonasio R."/>
            <person name="Zhang G."/>
            <person name="Ye C."/>
            <person name="Mutti N.S."/>
            <person name="Fang X."/>
            <person name="Qin N."/>
            <person name="Donahue G."/>
            <person name="Yang P."/>
            <person name="Li Q."/>
            <person name="Li C."/>
            <person name="Zhang P."/>
            <person name="Huang Z."/>
            <person name="Berger S.L."/>
            <person name="Reinberg D."/>
            <person name="Wang J."/>
            <person name="Liebig J."/>
        </authorList>
    </citation>
    <scope>NUCLEOTIDE SEQUENCE [LARGE SCALE GENOMIC DNA]</scope>
    <source>
        <strain evidence="2 3">R22 G/1</strain>
    </source>
</reference>
<keyword evidence="3" id="KW-1185">Reference proteome</keyword>
<evidence type="ECO:0000256" key="1">
    <source>
        <dbReference type="SAM" id="MobiDB-lite"/>
    </source>
</evidence>
<gene>
    <name evidence="2" type="ORF">EAI_10377</name>
</gene>
<organism evidence="3">
    <name type="scientific">Harpegnathos saltator</name>
    <name type="common">Jerdon's jumping ant</name>
    <dbReference type="NCBI Taxonomy" id="610380"/>
    <lineage>
        <taxon>Eukaryota</taxon>
        <taxon>Metazoa</taxon>
        <taxon>Ecdysozoa</taxon>
        <taxon>Arthropoda</taxon>
        <taxon>Hexapoda</taxon>
        <taxon>Insecta</taxon>
        <taxon>Pterygota</taxon>
        <taxon>Neoptera</taxon>
        <taxon>Endopterygota</taxon>
        <taxon>Hymenoptera</taxon>
        <taxon>Apocrita</taxon>
        <taxon>Aculeata</taxon>
        <taxon>Formicoidea</taxon>
        <taxon>Formicidae</taxon>
        <taxon>Ponerinae</taxon>
        <taxon>Ponerini</taxon>
        <taxon>Harpegnathos</taxon>
    </lineage>
</organism>
<evidence type="ECO:0000313" key="3">
    <source>
        <dbReference type="Proteomes" id="UP000008237"/>
    </source>
</evidence>
<protein>
    <submittedName>
        <fullName evidence="2">Uncharacterized protein</fullName>
    </submittedName>
</protein>
<dbReference type="Proteomes" id="UP000008237">
    <property type="component" value="Unassembled WGS sequence"/>
</dbReference>
<sequence length="85" mass="10283">MDRKKEINLGETDERSERKGDLARHKPDRLIEDVTLCLLLDPGRHHDRRRIRMSKVEDSSRQFQHPKPSHLTRGRRQIREDFRVM</sequence>
<feature type="region of interest" description="Disordered" evidence="1">
    <location>
        <begin position="1"/>
        <end position="23"/>
    </location>
</feature>
<feature type="compositionally biased region" description="Basic residues" evidence="1">
    <location>
        <begin position="67"/>
        <end position="76"/>
    </location>
</feature>
<proteinExistence type="predicted"/>
<feature type="region of interest" description="Disordered" evidence="1">
    <location>
        <begin position="54"/>
        <end position="85"/>
    </location>
</feature>
<dbReference type="EMBL" id="GL445880">
    <property type="protein sequence ID" value="EFN88973.1"/>
    <property type="molecule type" value="Genomic_DNA"/>
</dbReference>
<accession>E2B5R8</accession>